<dbReference type="RefSeq" id="WP_135346931.1">
    <property type="nucleotide sequence ID" value="NZ_SRJD01000001.1"/>
</dbReference>
<dbReference type="InterPro" id="IPR005648">
    <property type="entry name" value="FlgD"/>
</dbReference>
<comment type="caution">
    <text evidence="4">The sequence shown here is derived from an EMBL/GenBank/DDBJ whole genome shotgun (WGS) entry which is preliminary data.</text>
</comment>
<accession>A0A4Z0GU69</accession>
<organism evidence="4 5">
    <name type="scientific">Sporolactobacillus shoreae</name>
    <dbReference type="NCBI Taxonomy" id="1465501"/>
    <lineage>
        <taxon>Bacteria</taxon>
        <taxon>Bacillati</taxon>
        <taxon>Bacillota</taxon>
        <taxon>Bacilli</taxon>
        <taxon>Bacillales</taxon>
        <taxon>Sporolactobacillaceae</taxon>
        <taxon>Sporolactobacillus</taxon>
    </lineage>
</organism>
<name>A0A4Z0GU69_9BACL</name>
<feature type="region of interest" description="Disordered" evidence="3">
    <location>
        <begin position="1"/>
        <end position="24"/>
    </location>
</feature>
<dbReference type="GO" id="GO:0044781">
    <property type="term" value="P:bacterial-type flagellum organization"/>
    <property type="evidence" value="ECO:0007669"/>
    <property type="project" value="UniProtKB-KW"/>
</dbReference>
<keyword evidence="4" id="KW-0282">Flagellum</keyword>
<keyword evidence="2" id="KW-1005">Bacterial flagellum biogenesis</keyword>
<evidence type="ECO:0000256" key="2">
    <source>
        <dbReference type="ARBA" id="ARBA00022795"/>
    </source>
</evidence>
<protein>
    <submittedName>
        <fullName evidence="4">Flagellar hook assembly protein FlgD</fullName>
    </submittedName>
</protein>
<gene>
    <name evidence="4" type="primary">flgD</name>
    <name evidence="4" type="ORF">E4665_01015</name>
</gene>
<dbReference type="Pfam" id="PF03963">
    <property type="entry name" value="FlgD"/>
    <property type="match status" value="1"/>
</dbReference>
<dbReference type="OrthoDB" id="280334at2"/>
<sequence>MSDTTVNGSTSTTAASSQSTTVNANSTLSKDDFLKLLVAQLTNQDPTAPMDSGQFVTQMAQFTSLEQTQNMSSAIDQLVATQSDNSLSDKATMIGKKITWTESSTDENGNDISTTMNGIVNAVNVKDGQISYLTDSGKTVDPSTITEVSDSAGSTDG</sequence>
<evidence type="ECO:0000256" key="1">
    <source>
        <dbReference type="ARBA" id="ARBA00010577"/>
    </source>
</evidence>
<keyword evidence="4" id="KW-0966">Cell projection</keyword>
<dbReference type="Proteomes" id="UP000298347">
    <property type="component" value="Unassembled WGS sequence"/>
</dbReference>
<comment type="similarity">
    <text evidence="1">Belongs to the FlgD family.</text>
</comment>
<reference evidence="4 5" key="1">
    <citation type="journal article" date="2015" name="Int. J. Syst. Evol. Microbiol.">
        <title>Sporolactobacillus shoreae sp. nov. and Sporolactobacillus spathodeae sp. nov., two spore-forming lactic acid bacteria isolated from tree barks in Thailand.</title>
        <authorList>
            <person name="Thamacharoensuk T."/>
            <person name="Kitahara M."/>
            <person name="Ohkuma M."/>
            <person name="Thongchul N."/>
            <person name="Tanasupawat S."/>
        </authorList>
    </citation>
    <scope>NUCLEOTIDE SEQUENCE [LARGE SCALE GENOMIC DNA]</scope>
    <source>
        <strain evidence="4 5">BK92</strain>
    </source>
</reference>
<keyword evidence="4" id="KW-0969">Cilium</keyword>
<dbReference type="EMBL" id="SRJD01000001">
    <property type="protein sequence ID" value="TGB00285.1"/>
    <property type="molecule type" value="Genomic_DNA"/>
</dbReference>
<keyword evidence="5" id="KW-1185">Reference proteome</keyword>
<evidence type="ECO:0000313" key="4">
    <source>
        <dbReference type="EMBL" id="TGB00285.1"/>
    </source>
</evidence>
<feature type="region of interest" description="Disordered" evidence="3">
    <location>
        <begin position="134"/>
        <end position="157"/>
    </location>
</feature>
<evidence type="ECO:0000256" key="3">
    <source>
        <dbReference type="SAM" id="MobiDB-lite"/>
    </source>
</evidence>
<evidence type="ECO:0000313" key="5">
    <source>
        <dbReference type="Proteomes" id="UP000298347"/>
    </source>
</evidence>
<dbReference type="AlphaFoldDB" id="A0A4Z0GU69"/>
<proteinExistence type="inferred from homology"/>